<dbReference type="AlphaFoldDB" id="A0ABD1LJB8"/>
<name>A0ABD1LJB8_9FABA</name>
<keyword evidence="2" id="KW-1185">Reference proteome</keyword>
<reference evidence="1 2" key="1">
    <citation type="submission" date="2024-08" db="EMBL/GenBank/DDBJ databases">
        <title>Insights into the chromosomal genome structure of Flemingia macrophylla.</title>
        <authorList>
            <person name="Ding Y."/>
            <person name="Zhao Y."/>
            <person name="Bi W."/>
            <person name="Wu M."/>
            <person name="Zhao G."/>
            <person name="Gong Y."/>
            <person name="Li W."/>
            <person name="Zhang P."/>
        </authorList>
    </citation>
    <scope>NUCLEOTIDE SEQUENCE [LARGE SCALE GENOMIC DNA]</scope>
    <source>
        <strain evidence="1">DYQJB</strain>
        <tissue evidence="1">Leaf</tissue>
    </source>
</reference>
<protein>
    <submittedName>
        <fullName evidence="1">Uncharacterized protein</fullName>
    </submittedName>
</protein>
<comment type="caution">
    <text evidence="1">The sequence shown here is derived from an EMBL/GenBank/DDBJ whole genome shotgun (WGS) entry which is preliminary data.</text>
</comment>
<accession>A0ABD1LJB8</accession>
<evidence type="ECO:0000313" key="1">
    <source>
        <dbReference type="EMBL" id="KAL2323623.1"/>
    </source>
</evidence>
<sequence>MPCCCSFTSFIAPGVGVGSFCFSEEGKGTFNLISLCQVSFLSENPIELVWHNLQVLILWKM</sequence>
<gene>
    <name evidence="1" type="ORF">Fmac_028002</name>
</gene>
<evidence type="ECO:0000313" key="2">
    <source>
        <dbReference type="Proteomes" id="UP001603857"/>
    </source>
</evidence>
<organism evidence="1 2">
    <name type="scientific">Flemingia macrophylla</name>
    <dbReference type="NCBI Taxonomy" id="520843"/>
    <lineage>
        <taxon>Eukaryota</taxon>
        <taxon>Viridiplantae</taxon>
        <taxon>Streptophyta</taxon>
        <taxon>Embryophyta</taxon>
        <taxon>Tracheophyta</taxon>
        <taxon>Spermatophyta</taxon>
        <taxon>Magnoliopsida</taxon>
        <taxon>eudicotyledons</taxon>
        <taxon>Gunneridae</taxon>
        <taxon>Pentapetalae</taxon>
        <taxon>rosids</taxon>
        <taxon>fabids</taxon>
        <taxon>Fabales</taxon>
        <taxon>Fabaceae</taxon>
        <taxon>Papilionoideae</taxon>
        <taxon>50 kb inversion clade</taxon>
        <taxon>NPAAA clade</taxon>
        <taxon>indigoferoid/millettioid clade</taxon>
        <taxon>Phaseoleae</taxon>
        <taxon>Flemingia</taxon>
    </lineage>
</organism>
<dbReference type="Proteomes" id="UP001603857">
    <property type="component" value="Unassembled WGS sequence"/>
</dbReference>
<dbReference type="EMBL" id="JBGMDY010000009">
    <property type="protein sequence ID" value="KAL2323623.1"/>
    <property type="molecule type" value="Genomic_DNA"/>
</dbReference>
<proteinExistence type="predicted"/>